<gene>
    <name evidence="4" type="ORF">FYJ74_08870</name>
</gene>
<accession>A0A6L5YD02</accession>
<dbReference type="InterPro" id="IPR007527">
    <property type="entry name" value="Znf_SWIM"/>
</dbReference>
<dbReference type="GO" id="GO:0003676">
    <property type="term" value="F:nucleic acid binding"/>
    <property type="evidence" value="ECO:0007669"/>
    <property type="project" value="InterPro"/>
</dbReference>
<dbReference type="PANTHER" id="PTHR46387:SF2">
    <property type="entry name" value="RIBONUCLEASE HI"/>
    <property type="match status" value="1"/>
</dbReference>
<dbReference type="AlphaFoldDB" id="A0A6L5YD02"/>
<evidence type="ECO:0000313" key="5">
    <source>
        <dbReference type="Proteomes" id="UP000473699"/>
    </source>
</evidence>
<comment type="caution">
    <text evidence="4">The sequence shown here is derived from an EMBL/GenBank/DDBJ whole genome shotgun (WGS) entry which is preliminary data.</text>
</comment>
<dbReference type="Proteomes" id="UP000473699">
    <property type="component" value="Unassembled WGS sequence"/>
</dbReference>
<dbReference type="InterPro" id="IPR036397">
    <property type="entry name" value="RNaseH_sf"/>
</dbReference>
<keyword evidence="5" id="KW-1185">Reference proteome</keyword>
<dbReference type="Pfam" id="PF13456">
    <property type="entry name" value="RVT_3"/>
    <property type="match status" value="1"/>
</dbReference>
<dbReference type="SUPFAM" id="SSF53098">
    <property type="entry name" value="Ribonuclease H-like"/>
    <property type="match status" value="1"/>
</dbReference>
<protein>
    <submittedName>
        <fullName evidence="4">Ribonuclease HI family protein</fullName>
    </submittedName>
</protein>
<dbReference type="Gene3D" id="3.30.420.10">
    <property type="entry name" value="Ribonuclease H-like superfamily/Ribonuclease H"/>
    <property type="match status" value="1"/>
</dbReference>
<feature type="domain" description="RNase H type-1" evidence="2">
    <location>
        <begin position="1"/>
        <end position="127"/>
    </location>
</feature>
<dbReference type="RefSeq" id="WP_154529224.1">
    <property type="nucleotide sequence ID" value="NZ_JAXDZJ010000120.1"/>
</dbReference>
<dbReference type="PANTHER" id="PTHR46387">
    <property type="entry name" value="POLYNUCLEOTIDYL TRANSFERASE, RIBONUCLEASE H-LIKE SUPERFAMILY PROTEIN"/>
    <property type="match status" value="1"/>
</dbReference>
<dbReference type="PROSITE" id="PS50966">
    <property type="entry name" value="ZF_SWIM"/>
    <property type="match status" value="1"/>
</dbReference>
<evidence type="ECO:0000313" key="4">
    <source>
        <dbReference type="EMBL" id="MST56141.1"/>
    </source>
</evidence>
<organism evidence="4 5">
    <name type="scientific">Pyramidobacter porci</name>
    <dbReference type="NCBI Taxonomy" id="2605789"/>
    <lineage>
        <taxon>Bacteria</taxon>
        <taxon>Thermotogati</taxon>
        <taxon>Synergistota</taxon>
        <taxon>Synergistia</taxon>
        <taxon>Synergistales</taxon>
        <taxon>Dethiosulfovibrionaceae</taxon>
        <taxon>Pyramidobacter</taxon>
    </lineage>
</organism>
<dbReference type="InterPro" id="IPR002156">
    <property type="entry name" value="RNaseH_domain"/>
</dbReference>
<sequence length="218" mass="24108">MIRAHFDGASRGNPGEAGAGMVIYDDERVIWRRALPLGMKTNNEAEYMALGLLLDELERRGLKNAEICGDSKLVISQVTGQWKIKEPRLKAMAAPIIERTRALQARCRWVPRAQNAEADRLSNVALDKGEFIESVPSDPGEPVPEKQLDIFAAARGLSAGKSGGPELRRVGAKVWLVKENGEEFAVDVEHHCCTCEEGRKIGRCRHIDLVLMKNPTVL</sequence>
<keyword evidence="1" id="KW-0863">Zinc-finger</keyword>
<evidence type="ECO:0000259" key="3">
    <source>
        <dbReference type="PROSITE" id="PS50966"/>
    </source>
</evidence>
<dbReference type="CDD" id="cd09279">
    <property type="entry name" value="RNase_HI_like"/>
    <property type="match status" value="1"/>
</dbReference>
<keyword evidence="1" id="KW-0479">Metal-binding</keyword>
<dbReference type="GO" id="GO:0004523">
    <property type="term" value="F:RNA-DNA hybrid ribonuclease activity"/>
    <property type="evidence" value="ECO:0007669"/>
    <property type="project" value="InterPro"/>
</dbReference>
<dbReference type="EMBL" id="VUNH01000009">
    <property type="protein sequence ID" value="MST56141.1"/>
    <property type="molecule type" value="Genomic_DNA"/>
</dbReference>
<evidence type="ECO:0000259" key="2">
    <source>
        <dbReference type="PROSITE" id="PS50879"/>
    </source>
</evidence>
<dbReference type="InterPro" id="IPR012337">
    <property type="entry name" value="RNaseH-like_sf"/>
</dbReference>
<reference evidence="4 5" key="1">
    <citation type="submission" date="2019-08" db="EMBL/GenBank/DDBJ databases">
        <title>In-depth cultivation of the pig gut microbiome towards novel bacterial diversity and tailored functional studies.</title>
        <authorList>
            <person name="Wylensek D."/>
            <person name="Hitch T.C.A."/>
            <person name="Clavel T."/>
        </authorList>
    </citation>
    <scope>NUCLEOTIDE SEQUENCE [LARGE SCALE GENOMIC DNA]</scope>
    <source>
        <strain evidence="4 5">SM-530-WT-4B</strain>
    </source>
</reference>
<evidence type="ECO:0000256" key="1">
    <source>
        <dbReference type="PROSITE-ProRule" id="PRU00325"/>
    </source>
</evidence>
<dbReference type="PROSITE" id="PS50879">
    <property type="entry name" value="RNASE_H_1"/>
    <property type="match status" value="1"/>
</dbReference>
<name>A0A6L5YD02_9BACT</name>
<keyword evidence="1" id="KW-0862">Zinc</keyword>
<feature type="domain" description="SWIM-type" evidence="3">
    <location>
        <begin position="184"/>
        <end position="215"/>
    </location>
</feature>
<dbReference type="GO" id="GO:0008270">
    <property type="term" value="F:zinc ion binding"/>
    <property type="evidence" value="ECO:0007669"/>
    <property type="project" value="UniProtKB-KW"/>
</dbReference>
<proteinExistence type="predicted"/>